<evidence type="ECO:0000313" key="3">
    <source>
        <dbReference type="Proteomes" id="UP000003980"/>
    </source>
</evidence>
<reference evidence="2 3" key="1">
    <citation type="submission" date="2012-01" db="EMBL/GenBank/DDBJ databases">
        <title>Improved High-Quality Draft sequence of Metallosphaera yellowstonensis MK1.</title>
        <authorList>
            <consortium name="US DOE Joint Genome Institute"/>
            <person name="Lucas S."/>
            <person name="Han J."/>
            <person name="Cheng J.-F."/>
            <person name="Goodwin L."/>
            <person name="Pitluck S."/>
            <person name="Peters L."/>
            <person name="Teshima H."/>
            <person name="Detter J.C."/>
            <person name="Han C."/>
            <person name="Tapia R."/>
            <person name="Land M."/>
            <person name="Hauser L."/>
            <person name="Kyrpides N."/>
            <person name="Kozubal M."/>
            <person name="Macur R.E."/>
            <person name="Jay Z."/>
            <person name="Inskeep W."/>
            <person name="Woyke T."/>
        </authorList>
    </citation>
    <scope>NUCLEOTIDE SEQUENCE [LARGE SCALE GENOMIC DNA]</scope>
    <source>
        <strain evidence="2 3">MK1</strain>
    </source>
</reference>
<name>H2C4D2_9CREN</name>
<evidence type="ECO:0000313" key="2">
    <source>
        <dbReference type="EMBL" id="EHP69797.1"/>
    </source>
</evidence>
<accession>H2C4D2</accession>
<keyword evidence="1" id="KW-0812">Transmembrane</keyword>
<feature type="transmembrane region" description="Helical" evidence="1">
    <location>
        <begin position="12"/>
        <end position="30"/>
    </location>
</feature>
<proteinExistence type="predicted"/>
<keyword evidence="3" id="KW-1185">Reference proteome</keyword>
<dbReference type="EMBL" id="JH597761">
    <property type="protein sequence ID" value="EHP69797.1"/>
    <property type="molecule type" value="Genomic_DNA"/>
</dbReference>
<dbReference type="AlphaFoldDB" id="H2C4D2"/>
<gene>
    <name evidence="2" type="ORF">MetMK1DRAFT_00002990</name>
</gene>
<sequence>MGTVFELFFDSYYAVGSLELILVYLVPLLRRKRVVRRDRKDFLTLFGLINLDFFFIIFLAYFSYYSHVGEVSSPLLDYLGLTLVIGGESFRV</sequence>
<dbReference type="Proteomes" id="UP000003980">
    <property type="component" value="Unassembled WGS sequence"/>
</dbReference>
<organism evidence="2 3">
    <name type="scientific">Metallosphaera yellowstonensis MK1</name>
    <dbReference type="NCBI Taxonomy" id="671065"/>
    <lineage>
        <taxon>Archaea</taxon>
        <taxon>Thermoproteota</taxon>
        <taxon>Thermoprotei</taxon>
        <taxon>Sulfolobales</taxon>
        <taxon>Sulfolobaceae</taxon>
        <taxon>Metallosphaera</taxon>
    </lineage>
</organism>
<keyword evidence="1" id="KW-0472">Membrane</keyword>
<dbReference type="HOGENOM" id="CLU_2406429_0_0_2"/>
<dbReference type="STRING" id="671065.MetMK1DRAFT_00002990"/>
<protein>
    <submittedName>
        <fullName evidence="2">Uncharacterized protein</fullName>
    </submittedName>
</protein>
<feature type="transmembrane region" description="Helical" evidence="1">
    <location>
        <begin position="42"/>
        <end position="64"/>
    </location>
</feature>
<keyword evidence="1" id="KW-1133">Transmembrane helix</keyword>
<evidence type="ECO:0000256" key="1">
    <source>
        <dbReference type="SAM" id="Phobius"/>
    </source>
</evidence>